<dbReference type="AlphaFoldDB" id="A0A5H2Q1X4"/>
<keyword evidence="4" id="KW-0614">Plasmid</keyword>
<proteinExistence type="inferred from homology"/>
<accession>A0A5H2Q1X4</accession>
<dbReference type="Gene3D" id="1.20.1600.10">
    <property type="entry name" value="Outer membrane efflux proteins (OEP)"/>
    <property type="match status" value="1"/>
</dbReference>
<evidence type="ECO:0000256" key="2">
    <source>
        <dbReference type="RuleBase" id="RU362097"/>
    </source>
</evidence>
<dbReference type="EMBL" id="CP026093">
    <property type="protein sequence ID" value="AYB57685.1"/>
    <property type="molecule type" value="Genomic_DNA"/>
</dbReference>
<evidence type="ECO:0000313" key="4">
    <source>
        <dbReference type="EMBL" id="AYB57685.1"/>
    </source>
</evidence>
<dbReference type="GO" id="GO:0016301">
    <property type="term" value="F:kinase activity"/>
    <property type="evidence" value="ECO:0007669"/>
    <property type="project" value="UniProtKB-KW"/>
</dbReference>
<feature type="coiled-coil region" evidence="3">
    <location>
        <begin position="248"/>
        <end position="275"/>
    </location>
</feature>
<keyword evidence="2" id="KW-1134">Transmembrane beta strand</keyword>
<dbReference type="SUPFAM" id="SSF56954">
    <property type="entry name" value="Outer membrane efflux proteins (OEP)"/>
    <property type="match status" value="1"/>
</dbReference>
<dbReference type="InterPro" id="IPR010131">
    <property type="entry name" value="MdtP/NodT-like"/>
</dbReference>
<geneLocation type="plasmid" evidence="4">
    <name>unnamed</name>
</geneLocation>
<comment type="subcellular location">
    <subcellularLocation>
        <location evidence="2">Cell membrane</location>
        <topology evidence="2">Lipid-anchor</topology>
    </subcellularLocation>
</comment>
<keyword evidence="4" id="KW-0418">Kinase</keyword>
<evidence type="ECO:0000256" key="3">
    <source>
        <dbReference type="SAM" id="Coils"/>
    </source>
</evidence>
<feature type="chain" id="PRO_5035033587" evidence="2">
    <location>
        <begin position="35"/>
        <end position="508"/>
    </location>
</feature>
<dbReference type="Gene3D" id="2.20.200.10">
    <property type="entry name" value="Outer membrane efflux proteins (OEP)"/>
    <property type="match status" value="1"/>
</dbReference>
<dbReference type="Pfam" id="PF02321">
    <property type="entry name" value="OEP"/>
    <property type="match status" value="2"/>
</dbReference>
<dbReference type="PANTHER" id="PTHR30203">
    <property type="entry name" value="OUTER MEMBRANE CATION EFFLUX PROTEIN"/>
    <property type="match status" value="1"/>
</dbReference>
<dbReference type="GO" id="GO:0015562">
    <property type="term" value="F:efflux transmembrane transporter activity"/>
    <property type="evidence" value="ECO:0007669"/>
    <property type="project" value="InterPro"/>
</dbReference>
<dbReference type="RefSeq" id="WP_014618359.1">
    <property type="nucleotide sequence ID" value="NZ_CDLS01000001.1"/>
</dbReference>
<keyword evidence="3" id="KW-0175">Coiled coil</keyword>
<organism evidence="4">
    <name type="scientific">Ralstonia solanacearum</name>
    <name type="common">Pseudomonas solanacearum</name>
    <dbReference type="NCBI Taxonomy" id="305"/>
    <lineage>
        <taxon>Bacteria</taxon>
        <taxon>Pseudomonadati</taxon>
        <taxon>Pseudomonadota</taxon>
        <taxon>Betaproteobacteria</taxon>
        <taxon>Burkholderiales</taxon>
        <taxon>Burkholderiaceae</taxon>
        <taxon>Ralstonia</taxon>
        <taxon>Ralstonia solanacearum species complex</taxon>
    </lineage>
</organism>
<keyword evidence="2" id="KW-0564">Palmitate</keyword>
<evidence type="ECO:0000256" key="1">
    <source>
        <dbReference type="ARBA" id="ARBA00007613"/>
    </source>
</evidence>
<name>A0A5H2Q1X4_RALSL</name>
<keyword evidence="2" id="KW-0812">Transmembrane</keyword>
<dbReference type="InterPro" id="IPR003423">
    <property type="entry name" value="OMP_efflux"/>
</dbReference>
<comment type="similarity">
    <text evidence="1 2">Belongs to the outer membrane factor (OMF) (TC 1.B.17) family.</text>
</comment>
<dbReference type="GO" id="GO:0005886">
    <property type="term" value="C:plasma membrane"/>
    <property type="evidence" value="ECO:0007669"/>
    <property type="project" value="UniProtKB-SubCell"/>
</dbReference>
<keyword evidence="4" id="KW-0808">Transferase</keyword>
<keyword evidence="2" id="KW-0472">Membrane</keyword>
<dbReference type="GeneID" id="61365452"/>
<dbReference type="NCBIfam" id="TIGR01845">
    <property type="entry name" value="outer_NodT"/>
    <property type="match status" value="1"/>
</dbReference>
<dbReference type="PANTHER" id="PTHR30203:SF33">
    <property type="entry name" value="BLR4455 PROTEIN"/>
    <property type="match status" value="1"/>
</dbReference>
<feature type="signal peptide" evidence="2">
    <location>
        <begin position="1"/>
        <end position="34"/>
    </location>
</feature>
<sequence>MPATPARGRAPRFVPMRFIALAATCLLASACAVGPDFKTPAAPAVSGYTEQPLPAQTAAAQTTGGEAQRFVSGMNVSEQWWQAFRSDKLNRVIADAFAASPTLAAAQAALRQAHQQMRAQEGAYFPLVQGTYQPSRQRNAVGTISPTLASGDAIYSLHTAQLTVTYTLDVFGMNRRQVESLRAARDAQYFQLQAAYLTLASNIVVAAVQEASLRAQIEAQQRVVEINTQLLDNLRRQFNFGAVTGLDVAAAQTQLAQAEQALPTLQKQLAQQRDLLAALAGRLPSEGIGETFTFADFTLPQDLPVSLPSDLVRQRPDVRAAEEQLHAATAQVGVAIGNMLPQLTLTGTKGGTATVFSQMFRDGNIFWSLVGGVAQTFFDGGTLLAKKRAADAGVDQAEAQYRGTVITAFQNVADTLHALDADADVLKAALKSEQAAHTTLDITTRQMGLGYVNVLAVLNAEQAYRAATQATITARASRFADTAALFQAVGGGWWNRPEGAVAMEPAAR</sequence>
<protein>
    <submittedName>
        <fullName evidence="4">Histidine kinase</fullName>
    </submittedName>
</protein>
<gene>
    <name evidence="4" type="ORF">C2L97_16560</name>
</gene>
<dbReference type="PROSITE" id="PS51257">
    <property type="entry name" value="PROKAR_LIPOPROTEIN"/>
    <property type="match status" value="1"/>
</dbReference>
<keyword evidence="2" id="KW-0732">Signal</keyword>
<keyword evidence="2" id="KW-0449">Lipoprotein</keyword>
<reference evidence="4" key="1">
    <citation type="submission" date="2018-01" db="EMBL/GenBank/DDBJ databases">
        <title>Complete Genome Sequence of three strains from Ralstonia solanacearum ecotype Moko sequevar IIA-53 from Brazil.</title>
        <authorList>
            <person name="Silva J.R."/>
            <person name="Albuquerque G.M.R."/>
            <person name="Pais A.K.L."/>
            <person name="Silva A.M.F."/>
            <person name="Boiteux M.E.N.F."/>
            <person name="Souza E.B."/>
            <person name="Mariano R.L.R."/>
        </authorList>
    </citation>
    <scope>NUCLEOTIDE SEQUENCE [LARGE SCALE GENOMIC DNA]</scope>
    <source>
        <strain evidence="4">SFC</strain>
        <plasmid evidence="4">unnamed</plasmid>
    </source>
</reference>